<protein>
    <submittedName>
        <fullName evidence="1">DUF1499 domain-containing protein</fullName>
    </submittedName>
</protein>
<dbReference type="Proteomes" id="UP001138961">
    <property type="component" value="Unassembled WGS sequence"/>
</dbReference>
<accession>A0ABS8BQT0</accession>
<reference evidence="1" key="1">
    <citation type="submission" date="2021-10" db="EMBL/GenBank/DDBJ databases">
        <title>Loktanella gaetbuli sp. nov., isolated from a tidal flat.</title>
        <authorList>
            <person name="Park S."/>
            <person name="Yoon J.-H."/>
        </authorList>
    </citation>
    <scope>NUCLEOTIDE SEQUENCE</scope>
    <source>
        <strain evidence="1">TSTF-M6</strain>
    </source>
</reference>
<evidence type="ECO:0000313" key="2">
    <source>
        <dbReference type="Proteomes" id="UP001138961"/>
    </source>
</evidence>
<dbReference type="Pfam" id="PF07386">
    <property type="entry name" value="DUF1499"/>
    <property type="match status" value="1"/>
</dbReference>
<evidence type="ECO:0000313" key="1">
    <source>
        <dbReference type="EMBL" id="MCB5198095.1"/>
    </source>
</evidence>
<sequence>MLKTAILAIVVVIFVAVLAFAAYVRLSPTDVARFHVAPAATEPTDMTGENSFTAARFITTAPQGMLQAFVTLSETRDDTTLVAGSVAENLLTFETRSRLMGYPDYTTVTVTDDAEPLLVIHAQSRFGKSDMGVNQARVRDWLSLMGNLVVPLS</sequence>
<organism evidence="1 2">
    <name type="scientific">Loktanella gaetbuli</name>
    <dbReference type="NCBI Taxonomy" id="2881335"/>
    <lineage>
        <taxon>Bacteria</taxon>
        <taxon>Pseudomonadati</taxon>
        <taxon>Pseudomonadota</taxon>
        <taxon>Alphaproteobacteria</taxon>
        <taxon>Rhodobacterales</taxon>
        <taxon>Roseobacteraceae</taxon>
        <taxon>Loktanella</taxon>
    </lineage>
</organism>
<name>A0ABS8BQT0_9RHOB</name>
<dbReference type="EMBL" id="JAJATZ010000001">
    <property type="protein sequence ID" value="MCB5198095.1"/>
    <property type="molecule type" value="Genomic_DNA"/>
</dbReference>
<gene>
    <name evidence="1" type="ORF">LGQ03_02470</name>
</gene>
<proteinExistence type="predicted"/>
<dbReference type="InterPro" id="IPR010865">
    <property type="entry name" value="DUF1499"/>
</dbReference>
<comment type="caution">
    <text evidence="1">The sequence shown here is derived from an EMBL/GenBank/DDBJ whole genome shotgun (WGS) entry which is preliminary data.</text>
</comment>
<keyword evidence="2" id="KW-1185">Reference proteome</keyword>
<dbReference type="RefSeq" id="WP_226747101.1">
    <property type="nucleotide sequence ID" value="NZ_JAJATZ010000001.1"/>
</dbReference>